<proteinExistence type="predicted"/>
<gene>
    <name evidence="2" type="ORF">A0J61_01414</name>
</gene>
<dbReference type="InParanoid" id="A0A1C7NN44"/>
<keyword evidence="3" id="KW-1185">Reference proteome</keyword>
<accession>A0A1C7NN44</accession>
<evidence type="ECO:0000256" key="1">
    <source>
        <dbReference type="SAM" id="MobiDB-lite"/>
    </source>
</evidence>
<feature type="region of interest" description="Disordered" evidence="1">
    <location>
        <begin position="386"/>
        <end position="410"/>
    </location>
</feature>
<comment type="caution">
    <text evidence="2">The sequence shown here is derived from an EMBL/GenBank/DDBJ whole genome shotgun (WGS) entry which is preliminary data.</text>
</comment>
<evidence type="ECO:0000313" key="2">
    <source>
        <dbReference type="EMBL" id="OBZ90515.1"/>
    </source>
</evidence>
<dbReference type="AlphaFoldDB" id="A0A1C7NN44"/>
<reference evidence="2 3" key="1">
    <citation type="submission" date="2016-03" db="EMBL/GenBank/DDBJ databases">
        <title>Choanephora cucurbitarum.</title>
        <authorList>
            <person name="Min B."/>
            <person name="Park H."/>
            <person name="Park J.-H."/>
            <person name="Shin H.-D."/>
            <person name="Choi I.-G."/>
        </authorList>
    </citation>
    <scope>NUCLEOTIDE SEQUENCE [LARGE SCALE GENOMIC DNA]</scope>
    <source>
        <strain evidence="2 3">KUS-F28377</strain>
    </source>
</reference>
<protein>
    <submittedName>
        <fullName evidence="2">Uncharacterized protein</fullName>
    </submittedName>
</protein>
<name>A0A1C7NN44_9FUNG</name>
<organism evidence="2 3">
    <name type="scientific">Choanephora cucurbitarum</name>
    <dbReference type="NCBI Taxonomy" id="101091"/>
    <lineage>
        <taxon>Eukaryota</taxon>
        <taxon>Fungi</taxon>
        <taxon>Fungi incertae sedis</taxon>
        <taxon>Mucoromycota</taxon>
        <taxon>Mucoromycotina</taxon>
        <taxon>Mucoromycetes</taxon>
        <taxon>Mucorales</taxon>
        <taxon>Mucorineae</taxon>
        <taxon>Choanephoraceae</taxon>
        <taxon>Choanephoroideae</taxon>
        <taxon>Choanephora</taxon>
    </lineage>
</organism>
<dbReference type="OrthoDB" id="2263584at2759"/>
<evidence type="ECO:0000313" key="3">
    <source>
        <dbReference type="Proteomes" id="UP000093000"/>
    </source>
</evidence>
<sequence length="462" mass="54782">MKTRQRKQRGVLNIAELPPQHIQRSKPLRRAEILRAHLKLKQLIDQEEFGDARLLFTELIRTSRYNLHNFWKIGIQIIGRTSPNQLTDYLRAVYINAPPYLSLVTFSAYIDQLMIDKKWSKAIEEIDLLFARPQYHHPILLRKKAVCSYENWIQAKQSLPDEDETQDEYDPAVIRYERCLKIAAKNLEEAYKYYDFDVELVSFMYNFLKATEEEKAKDVVLRSLNAFENRPDFYLLKYLLEVNEDNNYFDKTQFILPLYEHNPLYDATHGLKDFVKTFCQKLANQEKKAEDQDTSERLFSLFISRIGYGITERWFLKSLVQYVLRYAISQKIYDLYRAKNLFYLLNSTYILQKTSKPDSVIRWAKKMQEAFRSYESEYVVVGSVENRDEPSNLETSTQQQSLSDKLSQSHQSDELKIETIVDDELVCKEEADDEVYKSIQYVPFLDDITLLDQYFHNPLLNI</sequence>
<feature type="compositionally biased region" description="Low complexity" evidence="1">
    <location>
        <begin position="395"/>
        <end position="410"/>
    </location>
</feature>
<dbReference type="EMBL" id="LUGH01000045">
    <property type="protein sequence ID" value="OBZ90515.1"/>
    <property type="molecule type" value="Genomic_DNA"/>
</dbReference>
<dbReference type="Proteomes" id="UP000093000">
    <property type="component" value="Unassembled WGS sequence"/>
</dbReference>